<dbReference type="Gene3D" id="4.10.240.10">
    <property type="entry name" value="Zn(2)-C6 fungal-type DNA-binding domain"/>
    <property type="match status" value="1"/>
</dbReference>
<evidence type="ECO:0000313" key="4">
    <source>
        <dbReference type="Proteomes" id="UP000193689"/>
    </source>
</evidence>
<dbReference type="PANTHER" id="PTHR38111">
    <property type="entry name" value="ZN(2)-C6 FUNGAL-TYPE DOMAIN-CONTAINING PROTEIN-RELATED"/>
    <property type="match status" value="1"/>
</dbReference>
<dbReference type="AlphaFoldDB" id="A0A1Y2E3V1"/>
<organism evidence="3 4">
    <name type="scientific">Pseudomassariella vexata</name>
    <dbReference type="NCBI Taxonomy" id="1141098"/>
    <lineage>
        <taxon>Eukaryota</taxon>
        <taxon>Fungi</taxon>
        <taxon>Dikarya</taxon>
        <taxon>Ascomycota</taxon>
        <taxon>Pezizomycotina</taxon>
        <taxon>Sordariomycetes</taxon>
        <taxon>Xylariomycetidae</taxon>
        <taxon>Amphisphaeriales</taxon>
        <taxon>Pseudomassariaceae</taxon>
        <taxon>Pseudomassariella</taxon>
    </lineage>
</organism>
<dbReference type="OrthoDB" id="3525185at2759"/>
<evidence type="ECO:0000313" key="3">
    <source>
        <dbReference type="EMBL" id="ORY66202.1"/>
    </source>
</evidence>
<dbReference type="Proteomes" id="UP000193689">
    <property type="component" value="Unassembled WGS sequence"/>
</dbReference>
<protein>
    <recommendedName>
        <fullName evidence="2">Zn(2)-C6 fungal-type domain-containing protein</fullName>
    </recommendedName>
</protein>
<name>A0A1Y2E3V1_9PEZI</name>
<dbReference type="GeneID" id="63779154"/>
<feature type="domain" description="Zn(2)-C6 fungal-type" evidence="2">
    <location>
        <begin position="10"/>
        <end position="37"/>
    </location>
</feature>
<proteinExistence type="predicted"/>
<dbReference type="InterPro" id="IPR001138">
    <property type="entry name" value="Zn2Cys6_DnaBD"/>
</dbReference>
<evidence type="ECO:0000256" key="1">
    <source>
        <dbReference type="ARBA" id="ARBA00023242"/>
    </source>
</evidence>
<dbReference type="CDD" id="cd00067">
    <property type="entry name" value="GAL4"/>
    <property type="match status" value="1"/>
</dbReference>
<dbReference type="InterPro" id="IPR053178">
    <property type="entry name" value="Osmoadaptation_assoc"/>
</dbReference>
<comment type="caution">
    <text evidence="3">The sequence shown here is derived from an EMBL/GenBank/DDBJ whole genome shotgun (WGS) entry which is preliminary data.</text>
</comment>
<dbReference type="GO" id="GO:0008270">
    <property type="term" value="F:zinc ion binding"/>
    <property type="evidence" value="ECO:0007669"/>
    <property type="project" value="InterPro"/>
</dbReference>
<dbReference type="GO" id="GO:0000981">
    <property type="term" value="F:DNA-binding transcription factor activity, RNA polymerase II-specific"/>
    <property type="evidence" value="ECO:0007669"/>
    <property type="project" value="InterPro"/>
</dbReference>
<dbReference type="RefSeq" id="XP_040717166.1">
    <property type="nucleotide sequence ID" value="XM_040862942.1"/>
</dbReference>
<dbReference type="SUPFAM" id="SSF57701">
    <property type="entry name" value="Zn2/Cys6 DNA-binding domain"/>
    <property type="match status" value="1"/>
</dbReference>
<sequence length="428" mass="48266">MGRPPTSGYCDTCRKRRIKCDRTRPSCQRCFKAGYVCEGYNQPLRIQNHVIGTDAGGSQRLVRATGSTSTLKQGPPSELSLIAFQEQMAFSHFFSTYRWAHFWRPIMKTAEPDGGAAVDYTWAVERSLGLAHNQGVAQILQHCGPEWFQNEPFLTIFRSCRALLICQGFASKQSSFLAEGRWKTVPWSHAPKTSEDQLVDILAELPDITRHFAIPGHVLGPKDRADLIVKSDNLSAQLARWRSKWENTHQGMAIEVPQGLDTSGILEPVQELLSTSIAFRGLGPALEIFNYNASLIYLMRLRLLMPDTFDHLRSLPPVDMDYVKQTAGKQRQSPLLLPDETKFLLQPAIEAFRILPYLQESLTKTNVKVMGTLESMGILYNSVMDMPELASLLPLLDRITFFQDGQRELAAFNLPAWVIGRDHPFSQE</sequence>
<keyword evidence="1" id="KW-0539">Nucleus</keyword>
<dbReference type="STRING" id="1141098.A0A1Y2E3V1"/>
<gene>
    <name evidence="3" type="ORF">BCR38DRAFT_473486</name>
</gene>
<dbReference type="InParanoid" id="A0A1Y2E3V1"/>
<dbReference type="PANTHER" id="PTHR38111:SF2">
    <property type="entry name" value="FINGER DOMAIN PROTEIN, PUTATIVE (AFU_ORTHOLOGUE AFUA_1G01560)-RELATED"/>
    <property type="match status" value="1"/>
</dbReference>
<accession>A0A1Y2E3V1</accession>
<dbReference type="SMART" id="SM00066">
    <property type="entry name" value="GAL4"/>
    <property type="match status" value="1"/>
</dbReference>
<reference evidence="3 4" key="1">
    <citation type="submission" date="2016-07" db="EMBL/GenBank/DDBJ databases">
        <title>Pervasive Adenine N6-methylation of Active Genes in Fungi.</title>
        <authorList>
            <consortium name="DOE Joint Genome Institute"/>
            <person name="Mondo S.J."/>
            <person name="Dannebaum R.O."/>
            <person name="Kuo R.C."/>
            <person name="Labutti K."/>
            <person name="Haridas S."/>
            <person name="Kuo A."/>
            <person name="Salamov A."/>
            <person name="Ahrendt S.R."/>
            <person name="Lipzen A."/>
            <person name="Sullivan W."/>
            <person name="Andreopoulos W.B."/>
            <person name="Clum A."/>
            <person name="Lindquist E."/>
            <person name="Daum C."/>
            <person name="Ramamoorthy G.K."/>
            <person name="Gryganskyi A."/>
            <person name="Culley D."/>
            <person name="Magnuson J.K."/>
            <person name="James T.Y."/>
            <person name="O'Malley M.A."/>
            <person name="Stajich J.E."/>
            <person name="Spatafora J.W."/>
            <person name="Visel A."/>
            <person name="Grigoriev I.V."/>
        </authorList>
    </citation>
    <scope>NUCLEOTIDE SEQUENCE [LARGE SCALE GENOMIC DNA]</scope>
    <source>
        <strain evidence="3 4">CBS 129021</strain>
    </source>
</reference>
<evidence type="ECO:0000259" key="2">
    <source>
        <dbReference type="PROSITE" id="PS50048"/>
    </source>
</evidence>
<dbReference type="PROSITE" id="PS50048">
    <property type="entry name" value="ZN2_CY6_FUNGAL_2"/>
    <property type="match status" value="1"/>
</dbReference>
<keyword evidence="4" id="KW-1185">Reference proteome</keyword>
<dbReference type="EMBL" id="MCFJ01000005">
    <property type="protein sequence ID" value="ORY66202.1"/>
    <property type="molecule type" value="Genomic_DNA"/>
</dbReference>
<dbReference type="InterPro" id="IPR036864">
    <property type="entry name" value="Zn2-C6_fun-type_DNA-bd_sf"/>
</dbReference>
<dbReference type="Pfam" id="PF00172">
    <property type="entry name" value="Zn_clus"/>
    <property type="match status" value="1"/>
</dbReference>